<dbReference type="Gene3D" id="1.20.120.1080">
    <property type="match status" value="1"/>
</dbReference>
<reference evidence="2" key="1">
    <citation type="submission" date="2023-10" db="EMBL/GenBank/DDBJ databases">
        <title>Genome assembly of Pristionchus species.</title>
        <authorList>
            <person name="Yoshida K."/>
            <person name="Sommer R.J."/>
        </authorList>
    </citation>
    <scope>NUCLEOTIDE SEQUENCE</scope>
    <source>
        <strain evidence="2">RS5133</strain>
    </source>
</reference>
<dbReference type="GO" id="GO:0004386">
    <property type="term" value="F:helicase activity"/>
    <property type="evidence" value="ECO:0007669"/>
    <property type="project" value="TreeGrafter"/>
</dbReference>
<comment type="caution">
    <text evidence="2">The sequence shown here is derived from an EMBL/GenBank/DDBJ whole genome shotgun (WGS) entry which is preliminary data.</text>
</comment>
<sequence length="121" mass="13446">MAKSREPELTQLGRLVAHLPLDPQLARLLLFGYALRCFNPIVNLVAILSEIHVVTLAVGDEKQAAQSARDSFAHRDFSDHLMILRAFTAYSACGNNEPALTKLCKDKYLSGNTLRMVHGIR</sequence>
<evidence type="ECO:0000313" key="2">
    <source>
        <dbReference type="EMBL" id="GMT30520.1"/>
    </source>
</evidence>
<gene>
    <name evidence="2" type="ORF">PFISCL1PPCAC_21817</name>
</gene>
<dbReference type="PANTHER" id="PTHR18934">
    <property type="entry name" value="ATP-DEPENDENT RNA HELICASE"/>
    <property type="match status" value="1"/>
</dbReference>
<dbReference type="PANTHER" id="PTHR18934:SF213">
    <property type="entry name" value="3'-5' RNA HELICASE YTHDC2"/>
    <property type="match status" value="1"/>
</dbReference>
<dbReference type="GO" id="GO:0003723">
    <property type="term" value="F:RNA binding"/>
    <property type="evidence" value="ECO:0007669"/>
    <property type="project" value="TreeGrafter"/>
</dbReference>
<name>A0AAV5WIX9_9BILA</name>
<dbReference type="SMART" id="SM00847">
    <property type="entry name" value="HA2"/>
    <property type="match status" value="1"/>
</dbReference>
<dbReference type="AlphaFoldDB" id="A0AAV5WIX9"/>
<organism evidence="2 3">
    <name type="scientific">Pristionchus fissidentatus</name>
    <dbReference type="NCBI Taxonomy" id="1538716"/>
    <lineage>
        <taxon>Eukaryota</taxon>
        <taxon>Metazoa</taxon>
        <taxon>Ecdysozoa</taxon>
        <taxon>Nematoda</taxon>
        <taxon>Chromadorea</taxon>
        <taxon>Rhabditida</taxon>
        <taxon>Rhabditina</taxon>
        <taxon>Diplogasteromorpha</taxon>
        <taxon>Diplogasteroidea</taxon>
        <taxon>Neodiplogasteridae</taxon>
        <taxon>Pristionchus</taxon>
    </lineage>
</organism>
<feature type="non-terminal residue" evidence="2">
    <location>
        <position position="121"/>
    </location>
</feature>
<dbReference type="EMBL" id="BTSY01000005">
    <property type="protein sequence ID" value="GMT30520.1"/>
    <property type="molecule type" value="Genomic_DNA"/>
</dbReference>
<protein>
    <recommendedName>
        <fullName evidence="1">Helicase-associated domain-containing protein</fullName>
    </recommendedName>
</protein>
<dbReference type="Proteomes" id="UP001432322">
    <property type="component" value="Unassembled WGS sequence"/>
</dbReference>
<evidence type="ECO:0000259" key="1">
    <source>
        <dbReference type="SMART" id="SM00847"/>
    </source>
</evidence>
<dbReference type="Pfam" id="PF21010">
    <property type="entry name" value="HA2_C"/>
    <property type="match status" value="1"/>
</dbReference>
<feature type="domain" description="Helicase-associated" evidence="1">
    <location>
        <begin position="3"/>
        <end position="84"/>
    </location>
</feature>
<accession>A0AAV5WIX9</accession>
<keyword evidence="3" id="KW-1185">Reference proteome</keyword>
<evidence type="ECO:0000313" key="3">
    <source>
        <dbReference type="Proteomes" id="UP001432322"/>
    </source>
</evidence>
<proteinExistence type="predicted"/>
<dbReference type="InterPro" id="IPR007502">
    <property type="entry name" value="Helicase-assoc_dom"/>
</dbReference>